<dbReference type="RefSeq" id="WP_392826002.1">
    <property type="nucleotide sequence ID" value="NZ_JBICYV010000036.1"/>
</dbReference>
<evidence type="ECO:0000313" key="1">
    <source>
        <dbReference type="EMBL" id="MFG3016829.1"/>
    </source>
</evidence>
<comment type="caution">
    <text evidence="1">The sequence shown here is derived from an EMBL/GenBank/DDBJ whole genome shotgun (WGS) entry which is preliminary data.</text>
</comment>
<sequence length="253" mass="26353">MLQVCLNGSRATSDCPWVPVSAEDLAAEACRAVDAGAEDIHLHPKDADGRDTLDPAAVEEAVRAVRKSVGPHVRVGVTTGAWAEPDPRRRAALVRAWTTLPDHASVNWHEEGADLVAEAMAERGIGIEAGLYSGTDAVRTFASSPFADRVLRVLVEITGTAVGQAPGIGRRLTEEVAALTPAPVLLHGVDDTAWPVLETAVSLGVDTRVGLEDTLFLPGGAPARGNAPLVRAARSLLQRHGSGGPTRPGATQG</sequence>
<keyword evidence="2" id="KW-1185">Reference proteome</keyword>
<protein>
    <submittedName>
        <fullName evidence="1">3-keto-5-aminohexanoate cleavage protein</fullName>
    </submittedName>
</protein>
<dbReference type="EMBL" id="JBICYV010000036">
    <property type="protein sequence ID" value="MFG3016829.1"/>
    <property type="molecule type" value="Genomic_DNA"/>
</dbReference>
<reference evidence="1 2" key="1">
    <citation type="submission" date="2024-10" db="EMBL/GenBank/DDBJ databases">
        <title>The Natural Products Discovery Center: Release of the First 8490 Sequenced Strains for Exploring Actinobacteria Biosynthetic Diversity.</title>
        <authorList>
            <person name="Kalkreuter E."/>
            <person name="Kautsar S.A."/>
            <person name="Yang D."/>
            <person name="Bader C.D."/>
            <person name="Teijaro C.N."/>
            <person name="Fluegel L."/>
            <person name="Davis C.M."/>
            <person name="Simpson J.R."/>
            <person name="Lauterbach L."/>
            <person name="Steele A.D."/>
            <person name="Gui C."/>
            <person name="Meng S."/>
            <person name="Li G."/>
            <person name="Viehrig K."/>
            <person name="Ye F."/>
            <person name="Su P."/>
            <person name="Kiefer A.F."/>
            <person name="Nichols A."/>
            <person name="Cepeda A.J."/>
            <person name="Yan W."/>
            <person name="Fan B."/>
            <person name="Jiang Y."/>
            <person name="Adhikari A."/>
            <person name="Zheng C.-J."/>
            <person name="Schuster L."/>
            <person name="Cowan T.M."/>
            <person name="Smanski M.J."/>
            <person name="Chevrette M.G."/>
            <person name="De Carvalho L.P.S."/>
            <person name="Shen B."/>
        </authorList>
    </citation>
    <scope>NUCLEOTIDE SEQUENCE [LARGE SCALE GENOMIC DNA]</scope>
    <source>
        <strain evidence="1 2">NPDC048320</strain>
    </source>
</reference>
<dbReference type="Gene3D" id="3.20.20.70">
    <property type="entry name" value="Aldolase class I"/>
    <property type="match status" value="1"/>
</dbReference>
<gene>
    <name evidence="1" type="ORF">ACGFZB_41580</name>
</gene>
<dbReference type="SUPFAM" id="SSF51569">
    <property type="entry name" value="Aldolase"/>
    <property type="match status" value="1"/>
</dbReference>
<dbReference type="Proteomes" id="UP001604267">
    <property type="component" value="Unassembled WGS sequence"/>
</dbReference>
<organism evidence="1 2">
    <name type="scientific">Streptomyces cinerochromogenes</name>
    <dbReference type="NCBI Taxonomy" id="66422"/>
    <lineage>
        <taxon>Bacteria</taxon>
        <taxon>Bacillati</taxon>
        <taxon>Actinomycetota</taxon>
        <taxon>Actinomycetes</taxon>
        <taxon>Kitasatosporales</taxon>
        <taxon>Streptomycetaceae</taxon>
        <taxon>Streptomyces</taxon>
    </lineage>
</organism>
<dbReference type="PANTHER" id="PTHR37418:SF1">
    <property type="entry name" value="3-KETO-5-AMINOHEXANOATE CLEAVAGE PROTEIN"/>
    <property type="match status" value="1"/>
</dbReference>
<dbReference type="PANTHER" id="PTHR37418">
    <property type="entry name" value="3-KETO-5-AMINOHEXANOATE CLEAVAGE ENZYME-RELATED"/>
    <property type="match status" value="1"/>
</dbReference>
<dbReference type="Pfam" id="PF05853">
    <property type="entry name" value="BKACE"/>
    <property type="match status" value="1"/>
</dbReference>
<proteinExistence type="predicted"/>
<dbReference type="InterPro" id="IPR008567">
    <property type="entry name" value="BKACE"/>
</dbReference>
<evidence type="ECO:0000313" key="2">
    <source>
        <dbReference type="Proteomes" id="UP001604267"/>
    </source>
</evidence>
<accession>A0ABW7BI36</accession>
<dbReference type="InterPro" id="IPR013785">
    <property type="entry name" value="Aldolase_TIM"/>
</dbReference>
<name>A0ABW7BI36_9ACTN</name>